<dbReference type="Proteomes" id="UP000271624">
    <property type="component" value="Unassembled WGS sequence"/>
</dbReference>
<accession>A0A3S1CPX7</accession>
<protein>
    <submittedName>
        <fullName evidence="1">Uncharacterized protein</fullName>
    </submittedName>
</protein>
<keyword evidence="2" id="KW-1185">Reference proteome</keyword>
<reference evidence="1" key="1">
    <citation type="submission" date="2018-12" db="EMBL/GenBank/DDBJ databases">
        <authorList>
            <person name="Will S."/>
            <person name="Neumann-Schaal M."/>
            <person name="Henke P."/>
        </authorList>
    </citation>
    <scope>NUCLEOTIDE SEQUENCE</scope>
    <source>
        <strain evidence="1">PCC 7102</strain>
    </source>
</reference>
<sequence>MSLKLNSINVPAARGTVSDIGKTTPTIYAGVGQFLNHVCGQIIQFTSKINRDLNQKRHATKGVKNFIERQSHSSLPPLNILQI</sequence>
<reference evidence="1" key="2">
    <citation type="journal article" date="2019" name="Genome Biol. Evol.">
        <title>Day and night: Metabolic profiles and evolutionary relationships of six axenic non-marine cyanobacteria.</title>
        <authorList>
            <person name="Will S.E."/>
            <person name="Henke P."/>
            <person name="Boedeker C."/>
            <person name="Huang S."/>
            <person name="Brinkmann H."/>
            <person name="Rohde M."/>
            <person name="Jarek M."/>
            <person name="Friedl T."/>
            <person name="Seufert S."/>
            <person name="Schumacher M."/>
            <person name="Overmann J."/>
            <person name="Neumann-Schaal M."/>
            <person name="Petersen J."/>
        </authorList>
    </citation>
    <scope>NUCLEOTIDE SEQUENCE [LARGE SCALE GENOMIC DNA]</scope>
    <source>
        <strain evidence="1">PCC 7102</strain>
    </source>
</reference>
<evidence type="ECO:0000313" key="2">
    <source>
        <dbReference type="Proteomes" id="UP000271624"/>
    </source>
</evidence>
<organism evidence="1 2">
    <name type="scientific">Dulcicalothrix desertica PCC 7102</name>
    <dbReference type="NCBI Taxonomy" id="232991"/>
    <lineage>
        <taxon>Bacteria</taxon>
        <taxon>Bacillati</taxon>
        <taxon>Cyanobacteriota</taxon>
        <taxon>Cyanophyceae</taxon>
        <taxon>Nostocales</taxon>
        <taxon>Calotrichaceae</taxon>
        <taxon>Dulcicalothrix</taxon>
    </lineage>
</organism>
<name>A0A3S1CPX7_9CYAN</name>
<evidence type="ECO:0000313" key="1">
    <source>
        <dbReference type="EMBL" id="RUS96272.1"/>
    </source>
</evidence>
<proteinExistence type="predicted"/>
<gene>
    <name evidence="1" type="ORF">DSM106972_088140</name>
</gene>
<dbReference type="AlphaFoldDB" id="A0A3S1CPX7"/>
<comment type="caution">
    <text evidence="1">The sequence shown here is derived from an EMBL/GenBank/DDBJ whole genome shotgun (WGS) entry which is preliminary data.</text>
</comment>
<dbReference type="EMBL" id="RSCL01000037">
    <property type="protein sequence ID" value="RUS96272.1"/>
    <property type="molecule type" value="Genomic_DNA"/>
</dbReference>